<proteinExistence type="predicted"/>
<evidence type="ECO:0000256" key="3">
    <source>
        <dbReference type="ARBA" id="ARBA00022806"/>
    </source>
</evidence>
<dbReference type="EC" id="3.6.4.13" evidence="1"/>
<evidence type="ECO:0000256" key="2">
    <source>
        <dbReference type="ARBA" id="ARBA00022801"/>
    </source>
</evidence>
<dbReference type="InterPro" id="IPR011709">
    <property type="entry name" value="DEAD-box_helicase_OB_fold"/>
</dbReference>
<dbReference type="Pfam" id="PF07717">
    <property type="entry name" value="OB_NTP_bind"/>
    <property type="match status" value="1"/>
</dbReference>
<dbReference type="GeneID" id="103062037"/>
<evidence type="ECO:0000256" key="1">
    <source>
        <dbReference type="ARBA" id="ARBA00012552"/>
    </source>
</evidence>
<dbReference type="OrthoDB" id="5600252at2759"/>
<dbReference type="Pfam" id="PF26026">
    <property type="entry name" value="RNA_hel_CTD"/>
    <property type="match status" value="1"/>
</dbReference>
<keyword evidence="3 8" id="KW-0347">Helicase</keyword>
<gene>
    <name evidence="8" type="primary">LOC103062037</name>
</gene>
<keyword evidence="3 8" id="KW-0067">ATP-binding</keyword>
<feature type="domain" description="DEAD-box helicase OB fold" evidence="5">
    <location>
        <begin position="56"/>
        <end position="149"/>
    </location>
</feature>
<dbReference type="InterPro" id="IPR059023">
    <property type="entry name" value="RNA_hel_CTD"/>
</dbReference>
<dbReference type="RefSeq" id="XP_007444982.2">
    <property type="nucleotide sequence ID" value="XM_007444920.3"/>
</dbReference>
<evidence type="ECO:0000313" key="7">
    <source>
        <dbReference type="Proteomes" id="UP000695026"/>
    </source>
</evidence>
<comment type="catalytic activity">
    <reaction evidence="4">
        <text>ATP + H2O = ADP + phosphate + H(+)</text>
        <dbReference type="Rhea" id="RHEA:13065"/>
        <dbReference type="ChEBI" id="CHEBI:15377"/>
        <dbReference type="ChEBI" id="CHEBI:15378"/>
        <dbReference type="ChEBI" id="CHEBI:30616"/>
        <dbReference type="ChEBI" id="CHEBI:43474"/>
        <dbReference type="ChEBI" id="CHEBI:456216"/>
        <dbReference type="EC" id="3.6.4.13"/>
    </reaction>
</comment>
<feature type="domain" description="RNA helicase C-terminal" evidence="6">
    <location>
        <begin position="164"/>
        <end position="224"/>
    </location>
</feature>
<dbReference type="AlphaFoldDB" id="A0A9F2WKZ0"/>
<organism evidence="7 8">
    <name type="scientific">Python bivittatus</name>
    <name type="common">Burmese python</name>
    <name type="synonym">Python molurus bivittatus</name>
    <dbReference type="NCBI Taxonomy" id="176946"/>
    <lineage>
        <taxon>Eukaryota</taxon>
        <taxon>Metazoa</taxon>
        <taxon>Chordata</taxon>
        <taxon>Craniata</taxon>
        <taxon>Vertebrata</taxon>
        <taxon>Euteleostomi</taxon>
        <taxon>Lepidosauria</taxon>
        <taxon>Squamata</taxon>
        <taxon>Bifurcata</taxon>
        <taxon>Unidentata</taxon>
        <taxon>Episquamata</taxon>
        <taxon>Toxicofera</taxon>
        <taxon>Serpentes</taxon>
        <taxon>Henophidia</taxon>
        <taxon>Pythonidae</taxon>
        <taxon>Python</taxon>
    </lineage>
</organism>
<protein>
    <recommendedName>
        <fullName evidence="1">RNA helicase</fullName>
        <ecNumber evidence="1">3.6.4.13</ecNumber>
    </recommendedName>
</protein>
<dbReference type="Proteomes" id="UP000695026">
    <property type="component" value="Unplaced"/>
</dbReference>
<accession>A0A9F2WKZ0</accession>
<name>A0A9F2WKZ0_PYTBI</name>
<evidence type="ECO:0000256" key="4">
    <source>
        <dbReference type="ARBA" id="ARBA00047984"/>
    </source>
</evidence>
<sequence length="225" mass="25395">MARLKRQFTELLSDIGFVKEGLRARDIEQRFSQGGDGVLEATGEEANANAENVKLISAMLCAAMYPNVVQIKVPERKYQKTAKINPKPEALLFTTKNQGYVHIHPSSVNYQTKRFDSPYLVYHEMVKTSRIFVRDCSMVSVYPLILFGGGRVNMQLQKGAYVVSLDDGWIHFVAASRQVAELVKELRSELDQLLQEKIKNPSMDLCTCPRGSRIISLIIKLVTTQ</sequence>
<reference evidence="8" key="1">
    <citation type="submission" date="2025-08" db="UniProtKB">
        <authorList>
            <consortium name="RefSeq"/>
        </authorList>
    </citation>
    <scope>IDENTIFICATION</scope>
    <source>
        <tissue evidence="8">Liver</tissue>
    </source>
</reference>
<keyword evidence="3 8" id="KW-0547">Nucleotide-binding</keyword>
<evidence type="ECO:0000259" key="5">
    <source>
        <dbReference type="Pfam" id="PF07717"/>
    </source>
</evidence>
<keyword evidence="2" id="KW-0378">Hydrolase</keyword>
<dbReference type="GO" id="GO:0004386">
    <property type="term" value="F:helicase activity"/>
    <property type="evidence" value="ECO:0007669"/>
    <property type="project" value="UniProtKB-KW"/>
</dbReference>
<keyword evidence="7" id="KW-1185">Reference proteome</keyword>
<evidence type="ECO:0000313" key="8">
    <source>
        <dbReference type="RefSeq" id="XP_007444982.2"/>
    </source>
</evidence>
<evidence type="ECO:0000259" key="6">
    <source>
        <dbReference type="Pfam" id="PF26026"/>
    </source>
</evidence>
<dbReference type="OMA" id="PTSINKN"/>
<dbReference type="KEGG" id="pbi:103062037"/>